<reference evidence="2 3" key="1">
    <citation type="submission" date="2019-02" db="EMBL/GenBank/DDBJ databases">
        <title>Genomic Encyclopedia of Type Strains, Phase IV (KMG-IV): sequencing the most valuable type-strain genomes for metagenomic binning, comparative biology and taxonomic classification.</title>
        <authorList>
            <person name="Goeker M."/>
        </authorList>
    </citation>
    <scope>NUCLEOTIDE SEQUENCE [LARGE SCALE GENOMIC DNA]</scope>
    <source>
        <strain evidence="2 3">DSM 43045</strain>
    </source>
</reference>
<dbReference type="InterPro" id="IPR044992">
    <property type="entry name" value="ChyE-like"/>
</dbReference>
<dbReference type="NCBIfam" id="NF005743">
    <property type="entry name" value="PRK07567.1"/>
    <property type="match status" value="1"/>
</dbReference>
<accession>A0A4Q7MDE0</accession>
<evidence type="ECO:0000259" key="1">
    <source>
        <dbReference type="Pfam" id="PF00117"/>
    </source>
</evidence>
<dbReference type="Pfam" id="PF00117">
    <property type="entry name" value="GATase"/>
    <property type="match status" value="1"/>
</dbReference>
<dbReference type="Gene3D" id="3.40.50.880">
    <property type="match status" value="1"/>
</dbReference>
<gene>
    <name evidence="2" type="ORF">EV187_3129</name>
</gene>
<feature type="domain" description="Glutamine amidotransferase" evidence="1">
    <location>
        <begin position="49"/>
        <end position="193"/>
    </location>
</feature>
<dbReference type="CDD" id="cd01741">
    <property type="entry name" value="GATase1_1"/>
    <property type="match status" value="1"/>
</dbReference>
<dbReference type="PANTHER" id="PTHR42695">
    <property type="entry name" value="GLUTAMINE AMIDOTRANSFERASE YLR126C-RELATED"/>
    <property type="match status" value="1"/>
</dbReference>
<proteinExistence type="predicted"/>
<dbReference type="InterPro" id="IPR017926">
    <property type="entry name" value="GATASE"/>
</dbReference>
<evidence type="ECO:0000313" key="2">
    <source>
        <dbReference type="EMBL" id="RZS64742.1"/>
    </source>
</evidence>
<protein>
    <submittedName>
        <fullName evidence="2">GMP synthase (Glutamine-hydrolysing)</fullName>
    </submittedName>
</protein>
<evidence type="ECO:0000313" key="3">
    <source>
        <dbReference type="Proteomes" id="UP000293289"/>
    </source>
</evidence>
<dbReference type="EMBL" id="SGWY01000003">
    <property type="protein sequence ID" value="RZS64742.1"/>
    <property type="molecule type" value="Genomic_DNA"/>
</dbReference>
<dbReference type="GO" id="GO:0005829">
    <property type="term" value="C:cytosol"/>
    <property type="evidence" value="ECO:0007669"/>
    <property type="project" value="TreeGrafter"/>
</dbReference>
<dbReference type="RefSeq" id="WP_130353938.1">
    <property type="nucleotide sequence ID" value="NZ_SGWY01000003.1"/>
</dbReference>
<dbReference type="AlphaFoldDB" id="A0A4Q7MDE0"/>
<keyword evidence="3" id="KW-1185">Reference proteome</keyword>
<sequence length="243" mass="26408">MKPFVLLATRSEDQPADAEYALFLRYAGLDERDLVRVRLEAAPMPRLDLDAISGIFVGGGPFNASDPPERKTPVQHRVEAEFDALLDEVVARDFPFLGACYGVGPLGVHQGGSIDRTHAEPISVVPVTLTDAGASDPILAGLPRMFDAFVGHKEAISSLPRSATLLASSPTCPVQMFRVGSNVYATQFHPELDLDGIILRIHAYGGYGYFADDEVEATIAAARRAPVSHPSRMLRNFVERHAR</sequence>
<dbReference type="PROSITE" id="PS51273">
    <property type="entry name" value="GATASE_TYPE_1"/>
    <property type="match status" value="1"/>
</dbReference>
<name>A0A4Q7MDE0_9MICO</name>
<dbReference type="InterPro" id="IPR029062">
    <property type="entry name" value="Class_I_gatase-like"/>
</dbReference>
<organism evidence="2 3">
    <name type="scientific">Agromyces ramosus</name>
    <dbReference type="NCBI Taxonomy" id="33879"/>
    <lineage>
        <taxon>Bacteria</taxon>
        <taxon>Bacillati</taxon>
        <taxon>Actinomycetota</taxon>
        <taxon>Actinomycetes</taxon>
        <taxon>Micrococcales</taxon>
        <taxon>Microbacteriaceae</taxon>
        <taxon>Agromyces</taxon>
    </lineage>
</organism>
<dbReference type="Proteomes" id="UP000293289">
    <property type="component" value="Unassembled WGS sequence"/>
</dbReference>
<dbReference type="OrthoDB" id="5196541at2"/>
<dbReference type="PANTHER" id="PTHR42695:SF5">
    <property type="entry name" value="GLUTAMINE AMIDOTRANSFERASE YLR126C-RELATED"/>
    <property type="match status" value="1"/>
</dbReference>
<dbReference type="SUPFAM" id="SSF52317">
    <property type="entry name" value="Class I glutamine amidotransferase-like"/>
    <property type="match status" value="1"/>
</dbReference>
<comment type="caution">
    <text evidence="2">The sequence shown here is derived from an EMBL/GenBank/DDBJ whole genome shotgun (WGS) entry which is preliminary data.</text>
</comment>